<reference evidence="1" key="1">
    <citation type="submission" date="2020-05" db="EMBL/GenBank/DDBJ databases">
        <title>Large-scale comparative analyses of tick genomes elucidate their genetic diversity and vector capacities.</title>
        <authorList>
            <person name="Jia N."/>
            <person name="Wang J."/>
            <person name="Shi W."/>
            <person name="Du L."/>
            <person name="Sun Y."/>
            <person name="Zhan W."/>
            <person name="Jiang J."/>
            <person name="Wang Q."/>
            <person name="Zhang B."/>
            <person name="Ji P."/>
            <person name="Sakyi L.B."/>
            <person name="Cui X."/>
            <person name="Yuan T."/>
            <person name="Jiang B."/>
            <person name="Yang W."/>
            <person name="Lam T.T.-Y."/>
            <person name="Chang Q."/>
            <person name="Ding S."/>
            <person name="Wang X."/>
            <person name="Zhu J."/>
            <person name="Ruan X."/>
            <person name="Zhao L."/>
            <person name="Wei J."/>
            <person name="Que T."/>
            <person name="Du C."/>
            <person name="Cheng J."/>
            <person name="Dai P."/>
            <person name="Han X."/>
            <person name="Huang E."/>
            <person name="Gao Y."/>
            <person name="Liu J."/>
            <person name="Shao H."/>
            <person name="Ye R."/>
            <person name="Li L."/>
            <person name="Wei W."/>
            <person name="Wang X."/>
            <person name="Wang C."/>
            <person name="Yang T."/>
            <person name="Huo Q."/>
            <person name="Li W."/>
            <person name="Guo W."/>
            <person name="Chen H."/>
            <person name="Zhou L."/>
            <person name="Ni X."/>
            <person name="Tian J."/>
            <person name="Zhou Y."/>
            <person name="Sheng Y."/>
            <person name="Liu T."/>
            <person name="Pan Y."/>
            <person name="Xia L."/>
            <person name="Li J."/>
            <person name="Zhao F."/>
            <person name="Cao W."/>
        </authorList>
    </citation>
    <scope>NUCLEOTIDE SEQUENCE</scope>
    <source>
        <strain evidence="1">Dsil-2018</strain>
    </source>
</reference>
<keyword evidence="2" id="KW-1185">Reference proteome</keyword>
<proteinExistence type="predicted"/>
<dbReference type="EMBL" id="CM023470">
    <property type="protein sequence ID" value="KAH7980327.1"/>
    <property type="molecule type" value="Genomic_DNA"/>
</dbReference>
<sequence length="245" mass="26241">MRNLWDPDSGTLTARMMGSTHTALITFSASHIPRWVNYRGVMVRCAPYKPRAQFCAVCSGFGHSADVCPNPEVIRCLTCGLTLDSQNQPQTCRMGCPHCGGDHQAGGPRCEVRSAADRALHQTEYARRLRLRVPAKGLQKAVHPSSKQQFIPLSTSLTQAAFVTDSSTSTAKPRQNKSASQVRSSSVSPSSSKTPQHSPTGPASQASLNLTGYSGTPSSSKSTKQPFLNPSSPKPNIQPTAPKPP</sequence>
<gene>
    <name evidence="1" type="ORF">HPB49_015024</name>
</gene>
<accession>A0ACB8E0L6</accession>
<evidence type="ECO:0000313" key="2">
    <source>
        <dbReference type="Proteomes" id="UP000821865"/>
    </source>
</evidence>
<evidence type="ECO:0000313" key="1">
    <source>
        <dbReference type="EMBL" id="KAH7980327.1"/>
    </source>
</evidence>
<comment type="caution">
    <text evidence="1">The sequence shown here is derived from an EMBL/GenBank/DDBJ whole genome shotgun (WGS) entry which is preliminary data.</text>
</comment>
<organism evidence="1 2">
    <name type="scientific">Dermacentor silvarum</name>
    <name type="common">Tick</name>
    <dbReference type="NCBI Taxonomy" id="543639"/>
    <lineage>
        <taxon>Eukaryota</taxon>
        <taxon>Metazoa</taxon>
        <taxon>Ecdysozoa</taxon>
        <taxon>Arthropoda</taxon>
        <taxon>Chelicerata</taxon>
        <taxon>Arachnida</taxon>
        <taxon>Acari</taxon>
        <taxon>Parasitiformes</taxon>
        <taxon>Ixodida</taxon>
        <taxon>Ixodoidea</taxon>
        <taxon>Ixodidae</taxon>
        <taxon>Rhipicephalinae</taxon>
        <taxon>Dermacentor</taxon>
    </lineage>
</organism>
<name>A0ACB8E0L6_DERSI</name>
<dbReference type="Proteomes" id="UP000821865">
    <property type="component" value="Chromosome 1"/>
</dbReference>
<protein>
    <submittedName>
        <fullName evidence="1">Uncharacterized protein</fullName>
    </submittedName>
</protein>